<dbReference type="InterPro" id="IPR051533">
    <property type="entry name" value="WaaL-like"/>
</dbReference>
<feature type="transmembrane region" description="Helical" evidence="2">
    <location>
        <begin position="125"/>
        <end position="146"/>
    </location>
</feature>
<feature type="transmembrane region" description="Helical" evidence="2">
    <location>
        <begin position="467"/>
        <end position="487"/>
    </location>
</feature>
<dbReference type="AlphaFoldDB" id="A0A0G1B1B5"/>
<feature type="transmembrane region" description="Helical" evidence="2">
    <location>
        <begin position="89"/>
        <end position="113"/>
    </location>
</feature>
<feature type="transmembrane region" description="Helical" evidence="2">
    <location>
        <begin position="437"/>
        <end position="455"/>
    </location>
</feature>
<feature type="transmembrane region" description="Helical" evidence="2">
    <location>
        <begin position="369"/>
        <end position="394"/>
    </location>
</feature>
<feature type="transmembrane region" description="Helical" evidence="2">
    <location>
        <begin position="194"/>
        <end position="212"/>
    </location>
</feature>
<evidence type="ECO:0000256" key="1">
    <source>
        <dbReference type="PROSITE-ProRule" id="PRU00339"/>
    </source>
</evidence>
<feature type="transmembrane region" description="Helical" evidence="2">
    <location>
        <begin position="415"/>
        <end position="431"/>
    </location>
</feature>
<accession>A0A0G1B1B5</accession>
<feature type="transmembrane region" description="Helical" evidence="2">
    <location>
        <begin position="158"/>
        <end position="182"/>
    </location>
</feature>
<organism evidence="3 4">
    <name type="scientific">Candidatus Kuenenbacteria bacterium GW2011_GWA2_42_15</name>
    <dbReference type="NCBI Taxonomy" id="1618677"/>
    <lineage>
        <taxon>Bacteria</taxon>
        <taxon>Candidatus Kueneniibacteriota</taxon>
    </lineage>
</organism>
<dbReference type="EMBL" id="LCCW01000047">
    <property type="protein sequence ID" value="KKS40086.1"/>
    <property type="molecule type" value="Genomic_DNA"/>
</dbReference>
<dbReference type="SUPFAM" id="SSF48452">
    <property type="entry name" value="TPR-like"/>
    <property type="match status" value="1"/>
</dbReference>
<evidence type="ECO:0000313" key="3">
    <source>
        <dbReference type="EMBL" id="KKS40086.1"/>
    </source>
</evidence>
<dbReference type="PROSITE" id="PS50005">
    <property type="entry name" value="TPR"/>
    <property type="match status" value="1"/>
</dbReference>
<sequence>MLEKISKICVYLLIFLVPVFFLPTTAWPLAWNKYLLLAVLAGLALIFWLIRIIKTGVLKLKWTKLATAVFILLVTLGLATIFSNARGVSFWQIISAGSYLNFIFYIIIFFLAGNIFDRDKDVARALVVLLAGVALANLLFLAQLFFGSFWPWEFARAIGFNLVGSVWALAVLAGGMAVMLVALLGQTAIFKNKYYQWLGYLILLSFAVSLIIIGFKPVWLAMALSMIIIIWQKLKSFAPAKEAEPGAVNSGKEDEGDKGSSIINVEAPAADRATKIDLKAVYLPAIIFVLAIILIVIKVPLGERWQLPNLITLNSQSTNSIVADTFRDSFKNMVIGSGPATFEYQYLAHKPAGIALGPFWQTRFVQGKYALATFLAEFGMLGLVGFLLIIIFFLRQGIKTVISSKEKDERQPARSAVFAAGVYFLFCWFAYSADFTLLFVGFLILGLWLAVSRAERKEVVFTKSPQLAFLIMLISIVIIPSLVIVLFCSGKKYVGAINYNQALAAATKEDMDIDIAIGLLIKAVKQDGANDLYLRELSEAYLIKFTQLEANTQLSAEQKKQEAQAVVNELESVAQKMLAVNPKNSQNWEQVGRIYGSFTALDPGAYKLSIDNYLKAGELDPQNPLLLLKIASINFEMAKSARSQAKQPGIKAEDQKQLQAVAEQGLKSALAYADKASALKSNFVPAYYFRALVYDFSEQYELALVNYQIVLQVEPTNQEIIDRVKKIREIIEK</sequence>
<comment type="caution">
    <text evidence="3">The sequence shown here is derived from an EMBL/GenBank/DDBJ whole genome shotgun (WGS) entry which is preliminary data.</text>
</comment>
<dbReference type="SMART" id="SM00028">
    <property type="entry name" value="TPR"/>
    <property type="match status" value="1"/>
</dbReference>
<reference evidence="3 4" key="1">
    <citation type="journal article" date="2015" name="Nature">
        <title>rRNA introns, odd ribosomes, and small enigmatic genomes across a large radiation of phyla.</title>
        <authorList>
            <person name="Brown C.T."/>
            <person name="Hug L.A."/>
            <person name="Thomas B.C."/>
            <person name="Sharon I."/>
            <person name="Castelle C.J."/>
            <person name="Singh A."/>
            <person name="Wilkins M.J."/>
            <person name="Williams K.H."/>
            <person name="Banfield J.F."/>
        </authorList>
    </citation>
    <scope>NUCLEOTIDE SEQUENCE [LARGE SCALE GENOMIC DNA]</scope>
</reference>
<dbReference type="Gene3D" id="1.25.40.10">
    <property type="entry name" value="Tetratricopeptide repeat domain"/>
    <property type="match status" value="2"/>
</dbReference>
<protein>
    <submittedName>
        <fullName evidence="3">Uncharacterized protein</fullName>
    </submittedName>
</protein>
<feature type="transmembrane region" description="Helical" evidence="2">
    <location>
        <begin position="65"/>
        <end position="83"/>
    </location>
</feature>
<keyword evidence="2" id="KW-1133">Transmembrane helix</keyword>
<gene>
    <name evidence="3" type="ORF">UV02_C0047G0005</name>
</gene>
<keyword evidence="2" id="KW-0472">Membrane</keyword>
<feature type="transmembrane region" description="Helical" evidence="2">
    <location>
        <begin position="34"/>
        <end position="53"/>
    </location>
</feature>
<proteinExistence type="predicted"/>
<evidence type="ECO:0000256" key="2">
    <source>
        <dbReference type="SAM" id="Phobius"/>
    </source>
</evidence>
<dbReference type="InterPro" id="IPR011990">
    <property type="entry name" value="TPR-like_helical_dom_sf"/>
</dbReference>
<dbReference type="PANTHER" id="PTHR37422:SF13">
    <property type="entry name" value="LIPOPOLYSACCHARIDE BIOSYNTHESIS PROTEIN PA4999-RELATED"/>
    <property type="match status" value="1"/>
</dbReference>
<dbReference type="InterPro" id="IPR019734">
    <property type="entry name" value="TPR_rpt"/>
</dbReference>
<dbReference type="Proteomes" id="UP000034516">
    <property type="component" value="Unassembled WGS sequence"/>
</dbReference>
<feature type="transmembrane region" description="Helical" evidence="2">
    <location>
        <begin position="281"/>
        <end position="301"/>
    </location>
</feature>
<dbReference type="PANTHER" id="PTHR37422">
    <property type="entry name" value="TEICHURONIC ACID BIOSYNTHESIS PROTEIN TUAE"/>
    <property type="match status" value="1"/>
</dbReference>
<keyword evidence="2" id="KW-0812">Transmembrane</keyword>
<feature type="transmembrane region" description="Helical" evidence="2">
    <location>
        <begin position="9"/>
        <end position="28"/>
    </location>
</feature>
<evidence type="ECO:0000313" key="4">
    <source>
        <dbReference type="Proteomes" id="UP000034516"/>
    </source>
</evidence>
<keyword evidence="1" id="KW-0802">TPR repeat</keyword>
<name>A0A0G1B1B5_9BACT</name>
<feature type="repeat" description="TPR" evidence="1">
    <location>
        <begin position="684"/>
        <end position="717"/>
    </location>
</feature>